<reference evidence="2" key="2">
    <citation type="submission" date="2020-05" db="UniProtKB">
        <authorList>
            <consortium name="EnsemblMetazoa"/>
        </authorList>
    </citation>
    <scope>IDENTIFICATION</scope>
    <source>
        <strain evidence="2">IAEA</strain>
    </source>
</reference>
<keyword evidence="1" id="KW-0812">Transmembrane</keyword>
<keyword evidence="3" id="KW-1185">Reference proteome</keyword>
<evidence type="ECO:0000313" key="3">
    <source>
        <dbReference type="Proteomes" id="UP000091820"/>
    </source>
</evidence>
<proteinExistence type="predicted"/>
<protein>
    <submittedName>
        <fullName evidence="2">Uncharacterized protein</fullName>
    </submittedName>
</protein>
<sequence>MAANVYCLLFVGYIESLSGQCTFVCIYVIYNTIRCCTICLFVTTVWVMRFIYLVSTIRLERLSENSLIIAECTLDSFGGRLKHTVEEFYDRKSPPSKVLMLQLNWKENTADVYYDALPHIIHSR</sequence>
<organism evidence="2 3">
    <name type="scientific">Glossina brevipalpis</name>
    <dbReference type="NCBI Taxonomy" id="37001"/>
    <lineage>
        <taxon>Eukaryota</taxon>
        <taxon>Metazoa</taxon>
        <taxon>Ecdysozoa</taxon>
        <taxon>Arthropoda</taxon>
        <taxon>Hexapoda</taxon>
        <taxon>Insecta</taxon>
        <taxon>Pterygota</taxon>
        <taxon>Neoptera</taxon>
        <taxon>Endopterygota</taxon>
        <taxon>Diptera</taxon>
        <taxon>Brachycera</taxon>
        <taxon>Muscomorpha</taxon>
        <taxon>Hippoboscoidea</taxon>
        <taxon>Glossinidae</taxon>
        <taxon>Glossina</taxon>
    </lineage>
</organism>
<dbReference type="EnsemblMetazoa" id="GBRI003642-RA">
    <property type="protein sequence ID" value="GBRI003642-PA"/>
    <property type="gene ID" value="GBRI003642"/>
</dbReference>
<feature type="transmembrane region" description="Helical" evidence="1">
    <location>
        <begin position="28"/>
        <end position="52"/>
    </location>
</feature>
<keyword evidence="1" id="KW-0472">Membrane</keyword>
<dbReference type="AlphaFoldDB" id="A0A1A9W255"/>
<reference evidence="3" key="1">
    <citation type="submission" date="2014-03" db="EMBL/GenBank/DDBJ databases">
        <authorList>
            <person name="Aksoy S."/>
            <person name="Warren W."/>
            <person name="Wilson R.K."/>
        </authorList>
    </citation>
    <scope>NUCLEOTIDE SEQUENCE [LARGE SCALE GENOMIC DNA]</scope>
    <source>
        <strain evidence="3">IAEA</strain>
    </source>
</reference>
<evidence type="ECO:0000313" key="2">
    <source>
        <dbReference type="EnsemblMetazoa" id="GBRI003642-PA"/>
    </source>
</evidence>
<dbReference type="Proteomes" id="UP000091820">
    <property type="component" value="Unassembled WGS sequence"/>
</dbReference>
<evidence type="ECO:0000256" key="1">
    <source>
        <dbReference type="SAM" id="Phobius"/>
    </source>
</evidence>
<keyword evidence="1" id="KW-1133">Transmembrane helix</keyword>
<name>A0A1A9W255_9MUSC</name>
<dbReference type="VEuPathDB" id="VectorBase:GBRI003642"/>
<accession>A0A1A9W255</accession>